<accession>A0A2R4MB90</accession>
<reference evidence="4 5" key="1">
    <citation type="submission" date="2017-05" db="EMBL/GenBank/DDBJ databases">
        <title>Genome Analysis of Maritalea myrionectae HL2708#5.</title>
        <authorList>
            <consortium name="Cotde Inc.-PKNU"/>
            <person name="Jang D."/>
            <person name="Oh H.-M."/>
        </authorList>
    </citation>
    <scope>NUCLEOTIDE SEQUENCE [LARGE SCALE GENOMIC DNA]</scope>
    <source>
        <strain evidence="4 5">HL2708#5</strain>
    </source>
</reference>
<evidence type="ECO:0000259" key="3">
    <source>
        <dbReference type="SMART" id="SM00829"/>
    </source>
</evidence>
<name>A0A2R4MB90_9HYPH</name>
<dbReference type="STRING" id="1122213.GCA_000423365_02022"/>
<dbReference type="Pfam" id="PF08240">
    <property type="entry name" value="ADH_N"/>
    <property type="match status" value="1"/>
</dbReference>
<dbReference type="InterPro" id="IPR013149">
    <property type="entry name" value="ADH-like_C"/>
</dbReference>
<dbReference type="InterPro" id="IPR014189">
    <property type="entry name" value="Quinone_OxRdtase_PIG3"/>
</dbReference>
<evidence type="ECO:0000313" key="4">
    <source>
        <dbReference type="EMBL" id="AVX03308.1"/>
    </source>
</evidence>
<dbReference type="GO" id="GO:0008270">
    <property type="term" value="F:zinc ion binding"/>
    <property type="evidence" value="ECO:0007669"/>
    <property type="project" value="InterPro"/>
</dbReference>
<gene>
    <name evidence="4" type="ORF">MXMO3_00776</name>
</gene>
<dbReference type="EMBL" id="CP021330">
    <property type="protein sequence ID" value="AVX03308.1"/>
    <property type="molecule type" value="Genomic_DNA"/>
</dbReference>
<dbReference type="SUPFAM" id="SSF50129">
    <property type="entry name" value="GroES-like"/>
    <property type="match status" value="1"/>
</dbReference>
<dbReference type="Pfam" id="PF00107">
    <property type="entry name" value="ADH_zinc_N"/>
    <property type="match status" value="1"/>
</dbReference>
<keyword evidence="2" id="KW-0560">Oxidoreductase</keyword>
<keyword evidence="5" id="KW-1185">Reference proteome</keyword>
<evidence type="ECO:0000256" key="1">
    <source>
        <dbReference type="ARBA" id="ARBA00022857"/>
    </source>
</evidence>
<dbReference type="InterPro" id="IPR002364">
    <property type="entry name" value="Quin_OxRdtase/zeta-crystal_CS"/>
</dbReference>
<evidence type="ECO:0000256" key="2">
    <source>
        <dbReference type="ARBA" id="ARBA00023002"/>
    </source>
</evidence>
<sequence>MSDAEKMNAIEIETPGGPEALVRSQVAKPYAYPGQVLIKVKAAGINRPDILQRKGLYPAPEGASPLPGLEVSGIVEDIGRTTDQAPTSLTVGDEVVALTNGGGYAEYVSVPWGQVLPKPKGWDFAEAATIPETFFTVQQTLIDRATPGKGDWVLVHGGSGGIGATAIQLAKLAGANVITTASTKEKCNYCIQMGADVAINYMTEDFVERTKEESGKGANIIVDFIGGDYVDRNLRAAAPDATIIQLANLAGREATLTMGLVVAKRLTIFGSTLRAQPDEVKAKIAHNLMEQVWPAIEAGTIHKPKIKRFKMDEAGKAHEAMDAGDHLGKIVLEMS</sequence>
<dbReference type="Gene3D" id="3.40.50.720">
    <property type="entry name" value="NAD(P)-binding Rossmann-like Domain"/>
    <property type="match status" value="1"/>
</dbReference>
<dbReference type="PANTHER" id="PTHR48106">
    <property type="entry name" value="QUINONE OXIDOREDUCTASE PIG3-RELATED"/>
    <property type="match status" value="1"/>
</dbReference>
<dbReference type="GO" id="GO:0070402">
    <property type="term" value="F:NADPH binding"/>
    <property type="evidence" value="ECO:0007669"/>
    <property type="project" value="TreeGrafter"/>
</dbReference>
<dbReference type="InterPro" id="IPR020843">
    <property type="entry name" value="ER"/>
</dbReference>
<evidence type="ECO:0000313" key="5">
    <source>
        <dbReference type="Proteomes" id="UP000258927"/>
    </source>
</evidence>
<proteinExistence type="predicted"/>
<dbReference type="Gene3D" id="3.90.180.10">
    <property type="entry name" value="Medium-chain alcohol dehydrogenases, catalytic domain"/>
    <property type="match status" value="1"/>
</dbReference>
<dbReference type="GO" id="GO:0016651">
    <property type="term" value="F:oxidoreductase activity, acting on NAD(P)H"/>
    <property type="evidence" value="ECO:0007669"/>
    <property type="project" value="TreeGrafter"/>
</dbReference>
<organism evidence="4 5">
    <name type="scientific">Maritalea myrionectae</name>
    <dbReference type="NCBI Taxonomy" id="454601"/>
    <lineage>
        <taxon>Bacteria</taxon>
        <taxon>Pseudomonadati</taxon>
        <taxon>Pseudomonadota</taxon>
        <taxon>Alphaproteobacteria</taxon>
        <taxon>Hyphomicrobiales</taxon>
        <taxon>Devosiaceae</taxon>
        <taxon>Maritalea</taxon>
    </lineage>
</organism>
<dbReference type="NCBIfam" id="TIGR02824">
    <property type="entry name" value="quinone_pig3"/>
    <property type="match status" value="1"/>
</dbReference>
<dbReference type="Proteomes" id="UP000258927">
    <property type="component" value="Chromosome"/>
</dbReference>
<protein>
    <submittedName>
        <fullName evidence="4">NADPH:quinone reductase</fullName>
    </submittedName>
</protein>
<dbReference type="CDD" id="cd05276">
    <property type="entry name" value="p53_inducible_oxidoreductase"/>
    <property type="match status" value="1"/>
</dbReference>
<dbReference type="KEGG" id="mmyr:MXMO3_00776"/>
<dbReference type="SMART" id="SM00829">
    <property type="entry name" value="PKS_ER"/>
    <property type="match status" value="1"/>
</dbReference>
<dbReference type="InterPro" id="IPR011032">
    <property type="entry name" value="GroES-like_sf"/>
</dbReference>
<dbReference type="InterPro" id="IPR013154">
    <property type="entry name" value="ADH-like_N"/>
</dbReference>
<dbReference type="SUPFAM" id="SSF51735">
    <property type="entry name" value="NAD(P)-binding Rossmann-fold domains"/>
    <property type="match status" value="1"/>
</dbReference>
<dbReference type="InterPro" id="IPR036291">
    <property type="entry name" value="NAD(P)-bd_dom_sf"/>
</dbReference>
<dbReference type="PROSITE" id="PS01162">
    <property type="entry name" value="QOR_ZETA_CRYSTAL"/>
    <property type="match status" value="1"/>
</dbReference>
<dbReference type="AlphaFoldDB" id="A0A2R4MB90"/>
<dbReference type="PANTHER" id="PTHR48106:SF8">
    <property type="entry name" value="OS02G0805600 PROTEIN"/>
    <property type="match status" value="1"/>
</dbReference>
<feature type="domain" description="Enoyl reductase (ER)" evidence="3">
    <location>
        <begin position="16"/>
        <end position="332"/>
    </location>
</feature>
<keyword evidence="1" id="KW-0521">NADP</keyword>
<dbReference type="RefSeq" id="WP_205468072.1">
    <property type="nucleotide sequence ID" value="NZ_CP021330.1"/>
</dbReference>